<accession>A0A7D5D666</accession>
<gene>
    <name evidence="1" type="ORF">HWQ56_08135</name>
</gene>
<dbReference type="AlphaFoldDB" id="A0A7D5D666"/>
<sequence length="188" mass="21376">MLVSLTEQDQEVRMHHLNGKSFIARIDSLSTGVEGTIGLSEEWGPAKNGWLICESTPTSLTTFRFDYIEHTPDRHHYHVSVAAGRGNHEGARVGISRNGYLGAYSVSAVTDFWKVEVVRFSEPNQELHFTWRDHQGHRVSLRREYEGAPSDRGPAKPNGRFIDYLSVDKNAAYVLRFKARILEWVSPH</sequence>
<proteinExistence type="predicted"/>
<evidence type="ECO:0000313" key="1">
    <source>
        <dbReference type="EMBL" id="QKZ03753.1"/>
    </source>
</evidence>
<name>A0A7D5D666_9PSED</name>
<reference evidence="1 2" key="1">
    <citation type="submission" date="2020-06" db="EMBL/GenBank/DDBJ databases">
        <title>Pseudomonas eucalypticola sp. nov., an endophyte of Eucalyptus dunnii leaves with biocontrol ability of eucalyptus leaf blight.</title>
        <authorList>
            <person name="Liu Y."/>
            <person name="Song Z."/>
            <person name="Zeng H."/>
            <person name="Lu M."/>
            <person name="Wang X."/>
            <person name="Lian X."/>
            <person name="Zhang Q."/>
        </authorList>
    </citation>
    <scope>NUCLEOTIDE SEQUENCE [LARGE SCALE GENOMIC DNA]</scope>
    <source>
        <strain evidence="1 2">NP-1</strain>
    </source>
</reference>
<evidence type="ECO:0000313" key="2">
    <source>
        <dbReference type="Proteomes" id="UP000509568"/>
    </source>
</evidence>
<dbReference type="KEGG" id="pez:HWQ56_08135"/>
<organism evidence="1 2">
    <name type="scientific">Pseudomonas eucalypticola</name>
    <dbReference type="NCBI Taxonomy" id="2599595"/>
    <lineage>
        <taxon>Bacteria</taxon>
        <taxon>Pseudomonadati</taxon>
        <taxon>Pseudomonadota</taxon>
        <taxon>Gammaproteobacteria</taxon>
        <taxon>Pseudomonadales</taxon>
        <taxon>Pseudomonadaceae</taxon>
        <taxon>Pseudomonas</taxon>
    </lineage>
</organism>
<protein>
    <submittedName>
        <fullName evidence="1">Uncharacterized protein</fullName>
    </submittedName>
</protein>
<dbReference type="Proteomes" id="UP000509568">
    <property type="component" value="Chromosome"/>
</dbReference>
<keyword evidence="2" id="KW-1185">Reference proteome</keyword>
<dbReference type="EMBL" id="CP056030">
    <property type="protein sequence ID" value="QKZ03753.1"/>
    <property type="molecule type" value="Genomic_DNA"/>
</dbReference>
<dbReference type="RefSeq" id="WP_176570170.1">
    <property type="nucleotide sequence ID" value="NZ_CP056030.1"/>
</dbReference>